<dbReference type="InterPro" id="IPR011057">
    <property type="entry name" value="Mss4-like_sf"/>
</dbReference>
<name>A0A2D2AXI5_9CAUL</name>
<dbReference type="Gene3D" id="3.90.1590.10">
    <property type="entry name" value="glutathione-dependent formaldehyde- activating enzyme (gfa)"/>
    <property type="match status" value="1"/>
</dbReference>
<proteinExistence type="inferred from homology"/>
<dbReference type="PROSITE" id="PS51891">
    <property type="entry name" value="CENP_V_GFA"/>
    <property type="match status" value="1"/>
</dbReference>
<dbReference type="AlphaFoldDB" id="A0A2D2AXI5"/>
<evidence type="ECO:0000256" key="2">
    <source>
        <dbReference type="ARBA" id="ARBA00022723"/>
    </source>
</evidence>
<dbReference type="KEGG" id="cmb:CSW64_10050"/>
<keyword evidence="7" id="KW-1185">Reference proteome</keyword>
<dbReference type="RefSeq" id="WP_099621982.1">
    <property type="nucleotide sequence ID" value="NZ_CP024201.1"/>
</dbReference>
<dbReference type="EMBL" id="CP024201">
    <property type="protein sequence ID" value="ATQ42728.1"/>
    <property type="molecule type" value="Genomic_DNA"/>
</dbReference>
<dbReference type="OrthoDB" id="7186766at2"/>
<dbReference type="GO" id="GO:0046872">
    <property type="term" value="F:metal ion binding"/>
    <property type="evidence" value="ECO:0007669"/>
    <property type="project" value="UniProtKB-KW"/>
</dbReference>
<evidence type="ECO:0000313" key="6">
    <source>
        <dbReference type="EMBL" id="ATQ42728.1"/>
    </source>
</evidence>
<dbReference type="InterPro" id="IPR006913">
    <property type="entry name" value="CENP-V/GFA"/>
</dbReference>
<dbReference type="PANTHER" id="PTHR33337">
    <property type="entry name" value="GFA DOMAIN-CONTAINING PROTEIN"/>
    <property type="match status" value="1"/>
</dbReference>
<feature type="domain" description="CENP-V/GFA" evidence="5">
    <location>
        <begin position="6"/>
        <end position="121"/>
    </location>
</feature>
<evidence type="ECO:0000256" key="3">
    <source>
        <dbReference type="ARBA" id="ARBA00022833"/>
    </source>
</evidence>
<gene>
    <name evidence="6" type="ORF">CSW64_10050</name>
</gene>
<keyword evidence="2" id="KW-0479">Metal-binding</keyword>
<reference evidence="6 7" key="1">
    <citation type="submission" date="2017-10" db="EMBL/GenBank/DDBJ databases">
        <title>Genome sequence of Caulobacter mirabilis FWC38.</title>
        <authorList>
            <person name="Fiebig A."/>
            <person name="Crosson S."/>
        </authorList>
    </citation>
    <scope>NUCLEOTIDE SEQUENCE [LARGE SCALE GENOMIC DNA]</scope>
    <source>
        <strain evidence="6 7">FWC 38</strain>
    </source>
</reference>
<sequence length="154" mass="16607">MSSLPVEGSCRCGQVKMRVSAPPMLTMACHCTGCQKMTAGPFSLSVMIPAPGFAVIEGETAIGGLHGADLHHHHCPRCMSWLFTKVEGVDFFVNARSTMFGVPEWNTPYLESFTDEKLPWASTPAVRSFPRFPEMADFEDLMSGYAAGQGATGG</sequence>
<comment type="similarity">
    <text evidence="1">Belongs to the Gfa family.</text>
</comment>
<protein>
    <submittedName>
        <fullName evidence="6">Aldehyde-activating protein</fullName>
    </submittedName>
</protein>
<evidence type="ECO:0000313" key="7">
    <source>
        <dbReference type="Proteomes" id="UP000228945"/>
    </source>
</evidence>
<dbReference type="PANTHER" id="PTHR33337:SF40">
    <property type="entry name" value="CENP-V_GFA DOMAIN-CONTAINING PROTEIN-RELATED"/>
    <property type="match status" value="1"/>
</dbReference>
<organism evidence="6 7">
    <name type="scientific">Caulobacter mirabilis</name>
    <dbReference type="NCBI Taxonomy" id="69666"/>
    <lineage>
        <taxon>Bacteria</taxon>
        <taxon>Pseudomonadati</taxon>
        <taxon>Pseudomonadota</taxon>
        <taxon>Alphaproteobacteria</taxon>
        <taxon>Caulobacterales</taxon>
        <taxon>Caulobacteraceae</taxon>
        <taxon>Caulobacter</taxon>
    </lineage>
</organism>
<dbReference type="Proteomes" id="UP000228945">
    <property type="component" value="Chromosome"/>
</dbReference>
<accession>A0A2D2AXI5</accession>
<evidence type="ECO:0000259" key="5">
    <source>
        <dbReference type="PROSITE" id="PS51891"/>
    </source>
</evidence>
<dbReference type="GO" id="GO:0016846">
    <property type="term" value="F:carbon-sulfur lyase activity"/>
    <property type="evidence" value="ECO:0007669"/>
    <property type="project" value="InterPro"/>
</dbReference>
<keyword evidence="4" id="KW-0456">Lyase</keyword>
<dbReference type="Pfam" id="PF04828">
    <property type="entry name" value="GFA"/>
    <property type="match status" value="1"/>
</dbReference>
<keyword evidence="3" id="KW-0862">Zinc</keyword>
<evidence type="ECO:0000256" key="1">
    <source>
        <dbReference type="ARBA" id="ARBA00005495"/>
    </source>
</evidence>
<evidence type="ECO:0000256" key="4">
    <source>
        <dbReference type="ARBA" id="ARBA00023239"/>
    </source>
</evidence>
<dbReference type="SUPFAM" id="SSF51316">
    <property type="entry name" value="Mss4-like"/>
    <property type="match status" value="1"/>
</dbReference>